<dbReference type="Pfam" id="PF24758">
    <property type="entry name" value="LRR_At5g56370"/>
    <property type="match status" value="1"/>
</dbReference>
<dbReference type="InterPro" id="IPR053772">
    <property type="entry name" value="At1g61320/At1g61330-like"/>
</dbReference>
<feature type="domain" description="F-box/LRR-repeat protein 15/At3g58940/PEG3-like LRR" evidence="1">
    <location>
        <begin position="3"/>
        <end position="100"/>
    </location>
</feature>
<dbReference type="Gene3D" id="3.80.10.10">
    <property type="entry name" value="Ribonuclease Inhibitor"/>
    <property type="match status" value="1"/>
</dbReference>
<protein>
    <submittedName>
        <fullName evidence="3">FBD-associated F-box protein At1g66320-like</fullName>
    </submittedName>
</protein>
<name>A0A1U7XA64_NICSY</name>
<dbReference type="AlphaFoldDB" id="A0A1U7XA64"/>
<evidence type="ECO:0000313" key="3">
    <source>
        <dbReference type="RefSeq" id="XP_009787753.1"/>
    </source>
</evidence>
<dbReference type="InterPro" id="IPR032675">
    <property type="entry name" value="LRR_dom_sf"/>
</dbReference>
<dbReference type="PANTHER" id="PTHR34145">
    <property type="entry name" value="OS02G0105600 PROTEIN"/>
    <property type="match status" value="1"/>
</dbReference>
<feature type="non-terminal residue" evidence="3">
    <location>
        <position position="1"/>
    </location>
</feature>
<evidence type="ECO:0000313" key="2">
    <source>
        <dbReference type="Proteomes" id="UP000189701"/>
    </source>
</evidence>
<dbReference type="RefSeq" id="XP_009787753.1">
    <property type="nucleotide sequence ID" value="XM_009789451.1"/>
</dbReference>
<proteinExistence type="predicted"/>
<evidence type="ECO:0000259" key="1">
    <source>
        <dbReference type="Pfam" id="PF24758"/>
    </source>
</evidence>
<dbReference type="Proteomes" id="UP000189701">
    <property type="component" value="Unplaced"/>
</dbReference>
<reference evidence="3" key="2">
    <citation type="submission" date="2025-08" db="UniProtKB">
        <authorList>
            <consortium name="RefSeq"/>
        </authorList>
    </citation>
    <scope>IDENTIFICATION</scope>
    <source>
        <tissue evidence="3">Leaf</tissue>
    </source>
</reference>
<dbReference type="InterPro" id="IPR055411">
    <property type="entry name" value="LRR_FXL15/At3g58940/PEG3-like"/>
</dbReference>
<accession>A0A1U7XA64</accession>
<feature type="non-terminal residue" evidence="3">
    <location>
        <position position="131"/>
    </location>
</feature>
<keyword evidence="2" id="KW-1185">Reference proteome</keyword>
<organism evidence="2 3">
    <name type="scientific">Nicotiana sylvestris</name>
    <name type="common">Wood tobacco</name>
    <name type="synonym">South American tobacco</name>
    <dbReference type="NCBI Taxonomy" id="4096"/>
    <lineage>
        <taxon>Eukaryota</taxon>
        <taxon>Viridiplantae</taxon>
        <taxon>Streptophyta</taxon>
        <taxon>Embryophyta</taxon>
        <taxon>Tracheophyta</taxon>
        <taxon>Spermatophyta</taxon>
        <taxon>Magnoliopsida</taxon>
        <taxon>eudicotyledons</taxon>
        <taxon>Gunneridae</taxon>
        <taxon>Pentapetalae</taxon>
        <taxon>asterids</taxon>
        <taxon>lamiids</taxon>
        <taxon>Solanales</taxon>
        <taxon>Solanaceae</taxon>
        <taxon>Nicotianoideae</taxon>
        <taxon>Nicotianeae</taxon>
        <taxon>Nicotiana</taxon>
    </lineage>
</organism>
<dbReference type="SUPFAM" id="SSF52047">
    <property type="entry name" value="RNI-like"/>
    <property type="match status" value="1"/>
</dbReference>
<sequence length="131" mass="15042">LRHLTLETCLIELLPPAFKGFDRLMRLELRYVTISSELLGSLISRCLLLEHLVLENIRVSTSNIIEINAPRLRSFDYGGNTRPLFFKDIPRLAKLSFNDCQYFVRAGKINIAKFLNPFLLLSISTWTSLVS</sequence>
<gene>
    <name evidence="3" type="primary">LOC104235642</name>
</gene>
<reference evidence="2" key="1">
    <citation type="journal article" date="2013" name="Genome Biol.">
        <title>Reference genomes and transcriptomes of Nicotiana sylvestris and Nicotiana tomentosiformis.</title>
        <authorList>
            <person name="Sierro N."/>
            <person name="Battey J.N."/>
            <person name="Ouadi S."/>
            <person name="Bovet L."/>
            <person name="Goepfert S."/>
            <person name="Bakaher N."/>
            <person name="Peitsch M.C."/>
            <person name="Ivanov N.V."/>
        </authorList>
    </citation>
    <scope>NUCLEOTIDE SEQUENCE [LARGE SCALE GENOMIC DNA]</scope>
</reference>